<dbReference type="PANTHER" id="PTHR40084:SF1">
    <property type="entry name" value="PHOSPHOTRANSFERASE"/>
    <property type="match status" value="1"/>
</dbReference>
<gene>
    <name evidence="1" type="ORF">A3D54_00105</name>
</gene>
<dbReference type="PANTHER" id="PTHR40084">
    <property type="entry name" value="PHOSPHOHYDROLASE, PHP FAMILY"/>
    <property type="match status" value="1"/>
</dbReference>
<dbReference type="EMBL" id="MFFU01000034">
    <property type="protein sequence ID" value="OGF18879.1"/>
    <property type="molecule type" value="Genomic_DNA"/>
</dbReference>
<accession>A0A1F5RWQ4</accession>
<dbReference type="CDD" id="cd19067">
    <property type="entry name" value="PfuEndoQ-like"/>
    <property type="match status" value="1"/>
</dbReference>
<dbReference type="InterPro" id="IPR016195">
    <property type="entry name" value="Pol/histidinol_Pase-like"/>
</dbReference>
<dbReference type="Proteomes" id="UP000177691">
    <property type="component" value="Unassembled WGS sequence"/>
</dbReference>
<protein>
    <recommendedName>
        <fullName evidence="3">DNA helicase UvrD</fullName>
    </recommendedName>
</protein>
<name>A0A1F5RWQ4_9BACT</name>
<evidence type="ECO:0000313" key="1">
    <source>
        <dbReference type="EMBL" id="OGF18879.1"/>
    </source>
</evidence>
<evidence type="ECO:0008006" key="3">
    <source>
        <dbReference type="Google" id="ProtNLM"/>
    </source>
</evidence>
<dbReference type="AlphaFoldDB" id="A0A1F5RWQ4"/>
<sequence length="441" mass="49465">MQQILDLHIHSRYSRACSRELTLENLDKTCRVKGVDIIATGDFTYPAWFDAICNELEPVGGRHSGMSPSSAEGGNGLYKLKNSDGKVKFILSTELALIYKQGEKTRRIHIVVLAPNLAAVEELNKYLDAHYNIRSDGRPILGMSAIELCKILFEINEKFMVIPAHIWTPWFAVFGSKSGFDSTEECFGEFTHYIYAYETGLSSDPEMNWRLSALDNLTLLSNSDAHSLPNIAREANAFEMSEISYDAIYDIMQNSSAEKRAGGIKSKYGGLLYTIEFYPEEGMYHYDGHRACNLRLSPAETKKQKGICPVCKKPLTLGVCYRVEELADRELGFRPVGAPDYKKLVELDKIIAEALGIKSRSARQVQTEYHNLIKNCGSELEILIHKPLEQILKNTLPAIAEGIKRVRAGKLMVEPGFDGQYGTVKIFSPEEKASNKQAKLF</sequence>
<dbReference type="Gene3D" id="3.20.20.140">
    <property type="entry name" value="Metal-dependent hydrolases"/>
    <property type="match status" value="1"/>
</dbReference>
<dbReference type="SUPFAM" id="SSF89550">
    <property type="entry name" value="PHP domain-like"/>
    <property type="match status" value="1"/>
</dbReference>
<organism evidence="1 2">
    <name type="scientific">Candidatus Falkowbacteria bacterium RIFCSPHIGHO2_02_FULL_45_15</name>
    <dbReference type="NCBI Taxonomy" id="1797987"/>
    <lineage>
        <taxon>Bacteria</taxon>
        <taxon>Candidatus Falkowiibacteriota</taxon>
    </lineage>
</organism>
<proteinExistence type="predicted"/>
<comment type="caution">
    <text evidence="1">The sequence shown here is derived from an EMBL/GenBank/DDBJ whole genome shotgun (WGS) entry which is preliminary data.</text>
</comment>
<evidence type="ECO:0000313" key="2">
    <source>
        <dbReference type="Proteomes" id="UP000177691"/>
    </source>
</evidence>
<reference evidence="1 2" key="1">
    <citation type="journal article" date="2016" name="Nat. Commun.">
        <title>Thousands of microbial genomes shed light on interconnected biogeochemical processes in an aquifer system.</title>
        <authorList>
            <person name="Anantharaman K."/>
            <person name="Brown C.T."/>
            <person name="Hug L.A."/>
            <person name="Sharon I."/>
            <person name="Castelle C.J."/>
            <person name="Probst A.J."/>
            <person name="Thomas B.C."/>
            <person name="Singh A."/>
            <person name="Wilkins M.J."/>
            <person name="Karaoz U."/>
            <person name="Brodie E.L."/>
            <person name="Williams K.H."/>
            <person name="Hubbard S.S."/>
            <person name="Banfield J.F."/>
        </authorList>
    </citation>
    <scope>NUCLEOTIDE SEQUENCE [LARGE SCALE GENOMIC DNA]</scope>
</reference>